<dbReference type="PANTHER" id="PTHR10357:SF179">
    <property type="entry name" value="NEUTRAL AND BASIC AMINO ACID TRANSPORT PROTEIN RBAT"/>
    <property type="match status" value="1"/>
</dbReference>
<keyword evidence="4" id="KW-0462">Maltose metabolism</keyword>
<evidence type="ECO:0000256" key="3">
    <source>
        <dbReference type="ARBA" id="ARBA00023295"/>
    </source>
</evidence>
<dbReference type="GO" id="GO:0004575">
    <property type="term" value="F:sucrose alpha-glucosidase activity"/>
    <property type="evidence" value="ECO:0007669"/>
    <property type="project" value="TreeGrafter"/>
</dbReference>
<dbReference type="InterPro" id="IPR006047">
    <property type="entry name" value="GH13_cat_dom"/>
</dbReference>
<comment type="similarity">
    <text evidence="1">Belongs to the glycosyl hydrolase 13 family.</text>
</comment>
<dbReference type="Proteomes" id="UP000703269">
    <property type="component" value="Unassembled WGS sequence"/>
</dbReference>
<comment type="caution">
    <text evidence="7">The sequence shown here is derived from an EMBL/GenBank/DDBJ whole genome shotgun (WGS) entry which is preliminary data.</text>
</comment>
<feature type="compositionally biased region" description="Basic residues" evidence="5">
    <location>
        <begin position="437"/>
        <end position="446"/>
    </location>
</feature>
<dbReference type="FunFam" id="3.90.400.10:FF:000003">
    <property type="entry name" value="Probable alpha-glucosidase (Maltase)"/>
    <property type="match status" value="1"/>
</dbReference>
<evidence type="ECO:0000313" key="8">
    <source>
        <dbReference type="Proteomes" id="UP000703269"/>
    </source>
</evidence>
<reference evidence="7 8" key="1">
    <citation type="submission" date="2021-08" db="EMBL/GenBank/DDBJ databases">
        <title>Draft Genome Sequence of Phanerochaete sordida strain YK-624.</title>
        <authorList>
            <person name="Mori T."/>
            <person name="Dohra H."/>
            <person name="Suzuki T."/>
            <person name="Kawagishi H."/>
            <person name="Hirai H."/>
        </authorList>
    </citation>
    <scope>NUCLEOTIDE SEQUENCE [LARGE SCALE GENOMIC DNA]</scope>
    <source>
        <strain evidence="7 8">YK-624</strain>
    </source>
</reference>
<evidence type="ECO:0000256" key="1">
    <source>
        <dbReference type="ARBA" id="ARBA00008061"/>
    </source>
</evidence>
<dbReference type="GO" id="GO:0033934">
    <property type="term" value="F:glucan 1,4-alpha-maltotriohydrolase activity"/>
    <property type="evidence" value="ECO:0007669"/>
    <property type="project" value="TreeGrafter"/>
</dbReference>
<evidence type="ECO:0000259" key="6">
    <source>
        <dbReference type="SMART" id="SM00642"/>
    </source>
</evidence>
<dbReference type="FunFam" id="3.20.20.80:FF:000064">
    <property type="entry name" value="Oligo-1,6-glucosidase"/>
    <property type="match status" value="1"/>
</dbReference>
<accession>A0A9P3GRY7</accession>
<dbReference type="InterPro" id="IPR045857">
    <property type="entry name" value="O16G_dom_2"/>
</dbReference>
<dbReference type="GO" id="GO:0004556">
    <property type="term" value="F:alpha-amylase activity"/>
    <property type="evidence" value="ECO:0007669"/>
    <property type="project" value="TreeGrafter"/>
</dbReference>
<dbReference type="PANTHER" id="PTHR10357">
    <property type="entry name" value="ALPHA-AMYLASE FAMILY MEMBER"/>
    <property type="match status" value="1"/>
</dbReference>
<proteinExistence type="inferred from homology"/>
<gene>
    <name evidence="7" type="ORF">PsYK624_162600</name>
</gene>
<dbReference type="InterPro" id="IPR017853">
    <property type="entry name" value="GH"/>
</dbReference>
<keyword evidence="3" id="KW-0326">Glycosidase</keyword>
<dbReference type="GO" id="GO:0000025">
    <property type="term" value="P:maltose catabolic process"/>
    <property type="evidence" value="ECO:0007669"/>
    <property type="project" value="TreeGrafter"/>
</dbReference>
<evidence type="ECO:0000256" key="2">
    <source>
        <dbReference type="ARBA" id="ARBA00022801"/>
    </source>
</evidence>
<feature type="domain" description="Glycosyl hydrolase family 13 catalytic" evidence="6">
    <location>
        <begin position="33"/>
        <end position="394"/>
    </location>
</feature>
<organism evidence="7 8">
    <name type="scientific">Phanerochaete sordida</name>
    <dbReference type="NCBI Taxonomy" id="48140"/>
    <lineage>
        <taxon>Eukaryota</taxon>
        <taxon>Fungi</taxon>
        <taxon>Dikarya</taxon>
        <taxon>Basidiomycota</taxon>
        <taxon>Agaricomycotina</taxon>
        <taxon>Agaricomycetes</taxon>
        <taxon>Polyporales</taxon>
        <taxon>Phanerochaetaceae</taxon>
        <taxon>Phanerochaete</taxon>
    </lineage>
</organism>
<dbReference type="EMBL" id="BPQB01000128">
    <property type="protein sequence ID" value="GJE99983.1"/>
    <property type="molecule type" value="Genomic_DNA"/>
</dbReference>
<dbReference type="SMART" id="SM00642">
    <property type="entry name" value="Aamy"/>
    <property type="match status" value="1"/>
</dbReference>
<dbReference type="AlphaFoldDB" id="A0A9P3GRY7"/>
<dbReference type="Gene3D" id="3.20.20.80">
    <property type="entry name" value="Glycosidases"/>
    <property type="match status" value="1"/>
</dbReference>
<feature type="region of interest" description="Disordered" evidence="5">
    <location>
        <begin position="427"/>
        <end position="498"/>
    </location>
</feature>
<dbReference type="GO" id="GO:0005987">
    <property type="term" value="P:sucrose catabolic process"/>
    <property type="evidence" value="ECO:0007669"/>
    <property type="project" value="TreeGrafter"/>
</dbReference>
<evidence type="ECO:0000313" key="7">
    <source>
        <dbReference type="EMBL" id="GJE99983.1"/>
    </source>
</evidence>
<sequence length="625" mass="71147">MSRPSPSLRQESSAFITSFNPSKAWWKSACIYQIYPISFYDSNGDGIGDLPGILAKLDYLKDLGVDVIWLSPIYKSPLADMGYDIADYEDIDPRFGTLEDWDRLVEGVHKRGMKLLMDLVVNHTSDEHAWFKESRSSKTNPKRDWYIWRPPRYDEHGNRLPPNNWESIFQGSAWEYDEATDEYYLHLFVKEQPDLNWENPDVREAVYRMMRFWLDRGCDGFRMDVINMISKVPGLPDAPVLEPMKEFQAASLFYANGPRVHEFLKEMNEKVLSRYDVMTVGETPCTHNPQEIAEYVLPQNRELNMVFQFELMDLDLGVALRAHAQAVAARGHEALRRQVADAYARAGLLEHALHREPRPGALRVALRRRLGPLARAVGEAARDAPDDAERDALRVPGRGNRHEELPASVGHRGVQGRRDDQLLQRGTFAAHEGRGHAERRHGRRYRRLPEEGPRPRANASAVERGSTRGLHDGHAVDARERRLRRGLERRGRSARRRQRLGVLAARDRAAQAAGRARVRRLPDAAAGPRAGLRVHALAARHHRACRPQLQRQGRDGAGRPAVRRRAQAQARAHELLRRRGDAAAGARHHASWLRGPDLHVESGALRCLCPSDSRTLSYTLLMFQV</sequence>
<dbReference type="Gene3D" id="3.90.400.10">
    <property type="entry name" value="Oligo-1,6-glucosidase, Domain 2"/>
    <property type="match status" value="1"/>
</dbReference>
<keyword evidence="2 7" id="KW-0378">Hydrolase</keyword>
<dbReference type="GO" id="GO:0004574">
    <property type="term" value="F:oligo-1,6-glucosidase activity"/>
    <property type="evidence" value="ECO:0007669"/>
    <property type="project" value="TreeGrafter"/>
</dbReference>
<name>A0A9P3GRY7_9APHY</name>
<protein>
    <submittedName>
        <fullName evidence="7">Glycoside hydrolase family 13 protein</fullName>
    </submittedName>
</protein>
<keyword evidence="8" id="KW-1185">Reference proteome</keyword>
<evidence type="ECO:0000256" key="4">
    <source>
        <dbReference type="ARBA" id="ARBA00026248"/>
    </source>
</evidence>
<dbReference type="OrthoDB" id="1740265at2759"/>
<dbReference type="Pfam" id="PF00128">
    <property type="entry name" value="Alpha-amylase"/>
    <property type="match status" value="1"/>
</dbReference>
<feature type="compositionally biased region" description="Basic and acidic residues" evidence="5">
    <location>
        <begin position="465"/>
        <end position="491"/>
    </location>
</feature>
<dbReference type="CDD" id="cd11333">
    <property type="entry name" value="AmyAc_SI_OligoGlu_DGase"/>
    <property type="match status" value="1"/>
</dbReference>
<evidence type="ECO:0000256" key="5">
    <source>
        <dbReference type="SAM" id="MobiDB-lite"/>
    </source>
</evidence>
<dbReference type="SUPFAM" id="SSF51445">
    <property type="entry name" value="(Trans)glycosidases"/>
    <property type="match status" value="1"/>
</dbReference>